<evidence type="ECO:0008006" key="3">
    <source>
        <dbReference type="Google" id="ProtNLM"/>
    </source>
</evidence>
<evidence type="ECO:0000313" key="2">
    <source>
        <dbReference type="Proteomes" id="UP000509510"/>
    </source>
</evidence>
<proteinExistence type="predicted"/>
<dbReference type="AlphaFoldDB" id="A0A7H8QKT7"/>
<dbReference type="GeneID" id="55989177"/>
<dbReference type="KEGG" id="trg:TRUGW13939_01667"/>
<evidence type="ECO:0000313" key="1">
    <source>
        <dbReference type="EMBL" id="QKX54580.1"/>
    </source>
</evidence>
<gene>
    <name evidence="1" type="ORF">TRUGW13939_01667</name>
</gene>
<dbReference type="Proteomes" id="UP000509510">
    <property type="component" value="Chromosome I"/>
</dbReference>
<keyword evidence="2" id="KW-1185">Reference proteome</keyword>
<accession>A0A7H8QKT7</accession>
<name>A0A7H8QKT7_TALRU</name>
<organism evidence="1 2">
    <name type="scientific">Talaromyces rugulosus</name>
    <name type="common">Penicillium rugulosum</name>
    <dbReference type="NCBI Taxonomy" id="121627"/>
    <lineage>
        <taxon>Eukaryota</taxon>
        <taxon>Fungi</taxon>
        <taxon>Dikarya</taxon>
        <taxon>Ascomycota</taxon>
        <taxon>Pezizomycotina</taxon>
        <taxon>Eurotiomycetes</taxon>
        <taxon>Eurotiomycetidae</taxon>
        <taxon>Eurotiales</taxon>
        <taxon>Trichocomaceae</taxon>
        <taxon>Talaromyces</taxon>
        <taxon>Talaromyces sect. Islandici</taxon>
    </lineage>
</organism>
<dbReference type="OrthoDB" id="4217677at2759"/>
<reference evidence="2" key="1">
    <citation type="submission" date="2020-06" db="EMBL/GenBank/DDBJ databases">
        <title>A chromosome-scale genome assembly of Talaromyces rugulosus W13939.</title>
        <authorList>
            <person name="Wang B."/>
            <person name="Guo L."/>
            <person name="Ye K."/>
            <person name="Wang L."/>
        </authorList>
    </citation>
    <scope>NUCLEOTIDE SEQUENCE [LARGE SCALE GENOMIC DNA]</scope>
    <source>
        <strain evidence="2">W13939</strain>
    </source>
</reference>
<dbReference type="EMBL" id="CP055898">
    <property type="protein sequence ID" value="QKX54580.1"/>
    <property type="molecule type" value="Genomic_DNA"/>
</dbReference>
<protein>
    <recommendedName>
        <fullName evidence="3">NAD(P)-binding domain-containing protein</fullName>
    </recommendedName>
</protein>
<sequence length="162" mass="17543">MPIPVIIIGRTAAIGATVAKHLAPDYEVIRFIQSLRAAKTELPYILSKREPPNSTTTTATSSKCAIGSNDYTRGARAVIFGRAFTLAQAEEVRRNTTNQLRVLLESGNNKTEGKDAVTWMVGDPSLDLTQKPAVGAGYAENAVREVKAVLKERIGEEGIILY</sequence>
<dbReference type="RefSeq" id="XP_035340759.1">
    <property type="nucleotide sequence ID" value="XM_035484866.1"/>
</dbReference>